<organism evidence="1 2">
    <name type="scientific">Knipowitschia caucasica</name>
    <name type="common">Caucasian dwarf goby</name>
    <name type="synonym">Pomatoschistus caucasicus</name>
    <dbReference type="NCBI Taxonomy" id="637954"/>
    <lineage>
        <taxon>Eukaryota</taxon>
        <taxon>Metazoa</taxon>
        <taxon>Chordata</taxon>
        <taxon>Craniata</taxon>
        <taxon>Vertebrata</taxon>
        <taxon>Euteleostomi</taxon>
        <taxon>Actinopterygii</taxon>
        <taxon>Neopterygii</taxon>
        <taxon>Teleostei</taxon>
        <taxon>Neoteleostei</taxon>
        <taxon>Acanthomorphata</taxon>
        <taxon>Gobiaria</taxon>
        <taxon>Gobiiformes</taxon>
        <taxon>Gobioidei</taxon>
        <taxon>Gobiidae</taxon>
        <taxon>Gobiinae</taxon>
        <taxon>Knipowitschia</taxon>
    </lineage>
</organism>
<dbReference type="EMBL" id="OZ035835">
    <property type="protein sequence ID" value="CAL1578391.1"/>
    <property type="molecule type" value="Genomic_DNA"/>
</dbReference>
<evidence type="ECO:0000313" key="2">
    <source>
        <dbReference type="Proteomes" id="UP001497482"/>
    </source>
</evidence>
<evidence type="ECO:0000313" key="1">
    <source>
        <dbReference type="EMBL" id="CAL1578391.1"/>
    </source>
</evidence>
<gene>
    <name evidence="1" type="ORF">KC01_LOCUS9540</name>
</gene>
<reference evidence="1 2" key="1">
    <citation type="submission" date="2024-04" db="EMBL/GenBank/DDBJ databases">
        <authorList>
            <person name="Waldvogel A.-M."/>
            <person name="Schoenle A."/>
        </authorList>
    </citation>
    <scope>NUCLEOTIDE SEQUENCE [LARGE SCALE GENOMIC DNA]</scope>
</reference>
<keyword evidence="2" id="KW-1185">Reference proteome</keyword>
<name>A0AAV2JP18_KNICA</name>
<accession>A0AAV2JP18</accession>
<dbReference type="AlphaFoldDB" id="A0AAV2JP18"/>
<proteinExistence type="predicted"/>
<dbReference type="Proteomes" id="UP001497482">
    <property type="component" value="Chromosome 13"/>
</dbReference>
<sequence length="114" mass="12550">MGMIVSSSHTCQSASGVSHGERRRAEVAILIAPHLSRHVLEFSPVNERVASLRLRVGDKSLTVVTSYGPNGSAEYRPSWSPWEGYWTVHRPGTPLFSWGTSTPMWEMPVTLGEG</sequence>
<protein>
    <submittedName>
        <fullName evidence="1">Uncharacterized protein</fullName>
    </submittedName>
</protein>